<name>A0A9B0BI53_BOMTE</name>
<evidence type="ECO:0000259" key="2">
    <source>
        <dbReference type="Pfam" id="PF00651"/>
    </source>
</evidence>
<dbReference type="SUPFAM" id="SSF54695">
    <property type="entry name" value="POZ domain"/>
    <property type="match status" value="1"/>
</dbReference>
<dbReference type="CTD" id="43513"/>
<dbReference type="Pfam" id="PF00651">
    <property type="entry name" value="BTB"/>
    <property type="match status" value="1"/>
</dbReference>
<reference evidence="5" key="1">
    <citation type="submission" date="2025-08" db="UniProtKB">
        <authorList>
            <consortium name="RefSeq"/>
        </authorList>
    </citation>
    <scope>IDENTIFICATION</scope>
</reference>
<proteinExistence type="predicted"/>
<dbReference type="GO" id="GO:0005829">
    <property type="term" value="C:cytosol"/>
    <property type="evidence" value="ECO:0007669"/>
    <property type="project" value="TreeGrafter"/>
</dbReference>
<dbReference type="InterPro" id="IPR000210">
    <property type="entry name" value="BTB/POZ_dom"/>
</dbReference>
<feature type="compositionally biased region" description="Low complexity" evidence="1">
    <location>
        <begin position="409"/>
        <end position="419"/>
    </location>
</feature>
<dbReference type="InterPro" id="IPR055445">
    <property type="entry name" value="ARM_ARMC5"/>
</dbReference>
<dbReference type="InterPro" id="IPR000225">
    <property type="entry name" value="Armadillo"/>
</dbReference>
<dbReference type="InterPro" id="IPR011989">
    <property type="entry name" value="ARM-like"/>
</dbReference>
<evidence type="ECO:0000259" key="3">
    <source>
        <dbReference type="Pfam" id="PF24768"/>
    </source>
</evidence>
<dbReference type="OrthoDB" id="6086604at2759"/>
<dbReference type="InterPro" id="IPR011333">
    <property type="entry name" value="SKP1/BTB/POZ_sf"/>
</dbReference>
<dbReference type="GeneID" id="100643883"/>
<organism evidence="4 5">
    <name type="scientific">Bombus terrestris</name>
    <name type="common">Buff-tailed bumblebee</name>
    <name type="synonym">Apis terrestris</name>
    <dbReference type="NCBI Taxonomy" id="30195"/>
    <lineage>
        <taxon>Eukaryota</taxon>
        <taxon>Metazoa</taxon>
        <taxon>Ecdysozoa</taxon>
        <taxon>Arthropoda</taxon>
        <taxon>Hexapoda</taxon>
        <taxon>Insecta</taxon>
        <taxon>Pterygota</taxon>
        <taxon>Neoptera</taxon>
        <taxon>Endopterygota</taxon>
        <taxon>Hymenoptera</taxon>
        <taxon>Apocrita</taxon>
        <taxon>Aculeata</taxon>
        <taxon>Apoidea</taxon>
        <taxon>Anthophila</taxon>
        <taxon>Apidae</taxon>
        <taxon>Bombus</taxon>
        <taxon>Bombus</taxon>
    </lineage>
</organism>
<feature type="domain" description="BTB" evidence="2">
    <location>
        <begin position="684"/>
        <end position="782"/>
    </location>
</feature>
<dbReference type="Gene3D" id="3.30.710.10">
    <property type="entry name" value="Potassium Channel Kv1.1, Chain A"/>
    <property type="match status" value="1"/>
</dbReference>
<feature type="region of interest" description="Disordered" evidence="1">
    <location>
        <begin position="409"/>
        <end position="454"/>
    </location>
</feature>
<dbReference type="KEGG" id="bter:100643883"/>
<accession>A0A9B0BI53</accession>
<dbReference type="Pfam" id="PF24768">
    <property type="entry name" value="ARM_ARMC5"/>
    <property type="match status" value="1"/>
</dbReference>
<sequence>MDERQNGPILQELVKCIKLESKGGILSCLVRLKNDSKCYKQFAKDGGLGILVNLLHYYHNIKILNMTLSILANACMNSDAREKVRGSKIASRIVSIIKHIKLENTIHCRACRLIGNLSESDWHAKSLCEAGAIQALINLLQLDTYIQTYLMAVRAVRNIWNTYEGSREEILESRVIFRITCLLVLAKEKSETDKKYVELIETCLKAICAFLATLDPRVGEQLRGEKDIQGYKIIVQCCDMNNKVAIRCLYNLCQIAECRPILGNFGAIESFIALIKDHLELSKETLVSLCLFCREAVNRARIRMASGLELILSLLKDTENEKYHPMLLHALAQFVYDDPSITIMVKNGLIDVLVVRLKKMVTEDVSNERTNISKKRENDSPPSRQTELKYNKTNLGRFSSDYYRDDWSPGSATSVSSSPPSTPPLPFYDSIENDENAEDNYSPVCSDTEMMDTEDEPQAEVESLKSCKSITIDIEESQNVAKETKSSNVWEYANVWTLVLLSRLSHSNDPIDRLADPATIEALSAYIRHAKNPRASRILTRIIRNGAYLMPLLKQGFVFEAETLYGSEQYTRQLCVLAETGGAVGELTSILLRGEEAHKLVIAVSIPFLIKSRYILKSLLNNHGGLQLIFHVLSDQQHVLHENAIWSICRLANTLEIQPEIIEKCQITDTASTDFPRVYDNHPKPATVTFELDDGTTVDACRQTLCQKSDAFSAMLEGYFSESGKKRVKLRNTSKEGLNTLLLAANGATFENRTIESLLDAVLLADKFLMADISDILTESSISQLNYKNFSKAWNWARVNSCHELKSCCVKRFLTAPMTKPERVQAFQDFSTTESFQEFLDEVRKIINNVLCQR</sequence>
<dbReference type="GO" id="GO:0009653">
    <property type="term" value="P:anatomical structure morphogenesis"/>
    <property type="evidence" value="ECO:0007669"/>
    <property type="project" value="TreeGrafter"/>
</dbReference>
<evidence type="ECO:0000313" key="5">
    <source>
        <dbReference type="RefSeq" id="XP_003394611.3"/>
    </source>
</evidence>
<dbReference type="Gene3D" id="1.25.10.10">
    <property type="entry name" value="Leucine-rich Repeat Variant"/>
    <property type="match status" value="1"/>
</dbReference>
<feature type="region of interest" description="Disordered" evidence="1">
    <location>
        <begin position="366"/>
        <end position="388"/>
    </location>
</feature>
<dbReference type="InterPro" id="IPR016024">
    <property type="entry name" value="ARM-type_fold"/>
</dbReference>
<dbReference type="SMART" id="SM00185">
    <property type="entry name" value="ARM"/>
    <property type="match status" value="3"/>
</dbReference>
<dbReference type="PANTHER" id="PTHR23312:SF8">
    <property type="entry name" value="ARMADILLO REPEAT-CONTAINING PROTEIN 5"/>
    <property type="match status" value="1"/>
</dbReference>
<feature type="domain" description="ARMC5-like ARM-repeats" evidence="3">
    <location>
        <begin position="62"/>
        <end position="353"/>
    </location>
</feature>
<evidence type="ECO:0000313" key="4">
    <source>
        <dbReference type="Proteomes" id="UP000835206"/>
    </source>
</evidence>
<dbReference type="AlphaFoldDB" id="A0A9B0BI53"/>
<keyword evidence="4" id="KW-1185">Reference proteome</keyword>
<evidence type="ECO:0000256" key="1">
    <source>
        <dbReference type="SAM" id="MobiDB-lite"/>
    </source>
</evidence>
<gene>
    <name evidence="5" type="primary">LOC100643883</name>
</gene>
<dbReference type="SUPFAM" id="SSF48371">
    <property type="entry name" value="ARM repeat"/>
    <property type="match status" value="1"/>
</dbReference>
<dbReference type="Proteomes" id="UP000835206">
    <property type="component" value="Chromosome 3"/>
</dbReference>
<dbReference type="PANTHER" id="PTHR23312">
    <property type="entry name" value="ARMC5 ARMADILLO REPEAT-CONTAINING -RELATED"/>
    <property type="match status" value="1"/>
</dbReference>
<protein>
    <submittedName>
        <fullName evidence="5">Armadillo repeat-containing protein 5</fullName>
    </submittedName>
</protein>
<dbReference type="RefSeq" id="XP_003394611.3">
    <property type="nucleotide sequence ID" value="XM_003394563.4"/>
</dbReference>